<keyword evidence="2" id="KW-0489">Methyltransferase</keyword>
<dbReference type="Proteomes" id="UP000280842">
    <property type="component" value="Unassembled WGS sequence"/>
</dbReference>
<dbReference type="GO" id="GO:0032259">
    <property type="term" value="P:methylation"/>
    <property type="evidence" value="ECO:0007669"/>
    <property type="project" value="UniProtKB-KW"/>
</dbReference>
<dbReference type="EMBL" id="REFO01000010">
    <property type="protein sequence ID" value="RMA97866.1"/>
    <property type="molecule type" value="Genomic_DNA"/>
</dbReference>
<dbReference type="RefSeq" id="WP_121922627.1">
    <property type="nucleotide sequence ID" value="NZ_REFO01000010.1"/>
</dbReference>
<gene>
    <name evidence="2" type="ORF">CLV39_0496</name>
</gene>
<accession>A0A3M0BMV6</accession>
<proteinExistence type="predicted"/>
<evidence type="ECO:0000256" key="1">
    <source>
        <dbReference type="ARBA" id="ARBA00022679"/>
    </source>
</evidence>
<dbReference type="CDD" id="cd02440">
    <property type="entry name" value="AdoMet_MTases"/>
    <property type="match status" value="1"/>
</dbReference>
<sequence length="200" mass="22800">MSRFDELAKQWDEKPLRVENAKKIGQAILDNIPVSTDWNVMDFGAGTGLLTFYIQPFVKNIDAIDNSTGMLEVLKEKAEKANVKNINPVLKDLEKDDLGENKYELIISSMTLHHIKDIESFLKKLYKALKKDGYIAIADLEEEDGTFHSDNEGVHHFGFNKENLKKILEKVGFKDINILTVNFINKNGKDYPVFLAIARK</sequence>
<reference evidence="2 3" key="1">
    <citation type="submission" date="2018-10" db="EMBL/GenBank/DDBJ databases">
        <title>Genomic Encyclopedia of Archaeal and Bacterial Type Strains, Phase II (KMG-II): from individual species to whole genera.</title>
        <authorList>
            <person name="Goeker M."/>
        </authorList>
    </citation>
    <scope>NUCLEOTIDE SEQUENCE [LARGE SCALE GENOMIC DNA]</scope>
    <source>
        <strain evidence="2 3">VM1</strain>
    </source>
</reference>
<dbReference type="SUPFAM" id="SSF53335">
    <property type="entry name" value="S-adenosyl-L-methionine-dependent methyltransferases"/>
    <property type="match status" value="1"/>
</dbReference>
<comment type="caution">
    <text evidence="2">The sequence shown here is derived from an EMBL/GenBank/DDBJ whole genome shotgun (WGS) entry which is preliminary data.</text>
</comment>
<keyword evidence="1 2" id="KW-0808">Transferase</keyword>
<dbReference type="PANTHER" id="PTHR43861:SF3">
    <property type="entry name" value="PUTATIVE (AFU_ORTHOLOGUE AFUA_2G14390)-RELATED"/>
    <property type="match status" value="1"/>
</dbReference>
<keyword evidence="3" id="KW-1185">Reference proteome</keyword>
<dbReference type="Pfam" id="PF13489">
    <property type="entry name" value="Methyltransf_23"/>
    <property type="match status" value="1"/>
</dbReference>
<dbReference type="InterPro" id="IPR029063">
    <property type="entry name" value="SAM-dependent_MTases_sf"/>
</dbReference>
<evidence type="ECO:0000313" key="2">
    <source>
        <dbReference type="EMBL" id="RMA97866.1"/>
    </source>
</evidence>
<dbReference type="Gene3D" id="3.40.50.150">
    <property type="entry name" value="Vaccinia Virus protein VP39"/>
    <property type="match status" value="1"/>
</dbReference>
<evidence type="ECO:0000313" key="3">
    <source>
        <dbReference type="Proteomes" id="UP000280842"/>
    </source>
</evidence>
<protein>
    <submittedName>
        <fullName evidence="2">Methyltransferase family protein</fullName>
    </submittedName>
</protein>
<dbReference type="OrthoDB" id="9791837at2"/>
<name>A0A3M0BMV6_9AQUI</name>
<dbReference type="AlphaFoldDB" id="A0A3M0BMV6"/>
<dbReference type="PANTHER" id="PTHR43861">
    <property type="entry name" value="TRANS-ACONITATE 2-METHYLTRANSFERASE-RELATED"/>
    <property type="match status" value="1"/>
</dbReference>
<dbReference type="GO" id="GO:0008168">
    <property type="term" value="F:methyltransferase activity"/>
    <property type="evidence" value="ECO:0007669"/>
    <property type="project" value="UniProtKB-KW"/>
</dbReference>
<organism evidence="2 3">
    <name type="scientific">Hydrogenothermus marinus</name>
    <dbReference type="NCBI Taxonomy" id="133270"/>
    <lineage>
        <taxon>Bacteria</taxon>
        <taxon>Pseudomonadati</taxon>
        <taxon>Aquificota</taxon>
        <taxon>Aquificia</taxon>
        <taxon>Aquificales</taxon>
        <taxon>Hydrogenothermaceae</taxon>
        <taxon>Hydrogenothermus</taxon>
    </lineage>
</organism>